<keyword evidence="9" id="KW-0449">Lipoprotein</keyword>
<evidence type="ECO:0000256" key="9">
    <source>
        <dbReference type="ARBA" id="ARBA00023288"/>
    </source>
</evidence>
<keyword evidence="4" id="KW-0964">Secreted</keyword>
<evidence type="ECO:0000256" key="2">
    <source>
        <dbReference type="ARBA" id="ARBA00005683"/>
    </source>
</evidence>
<evidence type="ECO:0000313" key="14">
    <source>
        <dbReference type="Proteomes" id="UP001303046"/>
    </source>
</evidence>
<evidence type="ECO:0000256" key="5">
    <source>
        <dbReference type="ARBA" id="ARBA00022530"/>
    </source>
</evidence>
<feature type="signal peptide" evidence="12">
    <location>
        <begin position="1"/>
        <end position="16"/>
    </location>
</feature>
<evidence type="ECO:0000256" key="8">
    <source>
        <dbReference type="ARBA" id="ARBA00023180"/>
    </source>
</evidence>
<comment type="similarity">
    <text evidence="2 10">Belongs to the Wnt family.</text>
</comment>
<dbReference type="PRINTS" id="PR01349">
    <property type="entry name" value="WNTPROTEIN"/>
</dbReference>
<dbReference type="SUPFAM" id="SSF53254">
    <property type="entry name" value="Phosphoglycerate mutase-like"/>
    <property type="match status" value="1"/>
</dbReference>
<keyword evidence="12" id="KW-0732">Signal</keyword>
<evidence type="ECO:0000256" key="10">
    <source>
        <dbReference type="RuleBase" id="RU003500"/>
    </source>
</evidence>
<dbReference type="Gene3D" id="3.30.2460.20">
    <property type="match status" value="1"/>
</dbReference>
<dbReference type="Gene3D" id="3.40.50.1240">
    <property type="entry name" value="Phosphoglycerate mutase-like"/>
    <property type="match status" value="2"/>
</dbReference>
<dbReference type="InterPro" id="IPR000560">
    <property type="entry name" value="His_Pase_clade-2"/>
</dbReference>
<keyword evidence="6 10" id="KW-0879">Wnt signaling pathway</keyword>
<evidence type="ECO:0000313" key="13">
    <source>
        <dbReference type="EMBL" id="KAK6746497.1"/>
    </source>
</evidence>
<dbReference type="SMART" id="SM00097">
    <property type="entry name" value="WNT1"/>
    <property type="match status" value="1"/>
</dbReference>
<evidence type="ECO:0000256" key="3">
    <source>
        <dbReference type="ARBA" id="ARBA00022473"/>
    </source>
</evidence>
<comment type="caution">
    <text evidence="13">The sequence shown here is derived from an EMBL/GenBank/DDBJ whole genome shotgun (WGS) entry which is preliminary data.</text>
</comment>
<keyword evidence="5" id="KW-0272">Extracellular matrix</keyword>
<proteinExistence type="inferred from homology"/>
<dbReference type="InterPro" id="IPR029033">
    <property type="entry name" value="His_PPase_superfam"/>
</dbReference>
<dbReference type="Pfam" id="PF00110">
    <property type="entry name" value="wnt"/>
    <property type="match status" value="1"/>
</dbReference>
<keyword evidence="3 10" id="KW-0217">Developmental protein</keyword>
<evidence type="ECO:0000256" key="11">
    <source>
        <dbReference type="SAM" id="MobiDB-lite"/>
    </source>
</evidence>
<feature type="chain" id="PRO_5045718428" description="Protein Wnt" evidence="12">
    <location>
        <begin position="17"/>
        <end position="658"/>
    </location>
</feature>
<evidence type="ECO:0000256" key="1">
    <source>
        <dbReference type="ARBA" id="ARBA00004498"/>
    </source>
</evidence>
<dbReference type="CDD" id="cd19337">
    <property type="entry name" value="Wnt_Wnt5"/>
    <property type="match status" value="1"/>
</dbReference>
<dbReference type="InterPro" id="IPR033379">
    <property type="entry name" value="Acid_Pase_AS"/>
</dbReference>
<dbReference type="Proteomes" id="UP001303046">
    <property type="component" value="Unassembled WGS sequence"/>
</dbReference>
<feature type="region of interest" description="Disordered" evidence="11">
    <location>
        <begin position="175"/>
        <end position="199"/>
    </location>
</feature>
<keyword evidence="8" id="KW-0325">Glycoprotein</keyword>
<sequence length="658" mass="73761">MRCLLLLSVLFQPIRSVLDASWWSSVAQLSTSLAGQTARPVCSLRGLSPGQARICDLFKDHMPAVGQGAQTAIQECQYQFKSNRWNCSTPYGSGIAGPIHKLGTREAAFTYAILSAGVTHEIGRRCKQGLLASCGCSEEAKPKNVADDWTWGGCGDNVDYGYRFSKNFIDIREKEKDPRRDHDQGRSLMNRRNNEAGRKILKRHTAPKCKCHGVSGACNLKTCWMQLPTMRQVGNILQNKYKNAIRVQVNSRGNLQLVADQLPKDPGGRRKTRALPTDLVFMDDSPDYCRQDRAAGTLGTQGRVCRRGSDGPDGCDSLCCGRGYNTYTVEETTKCNCKFEWCCKTRIMVLQQVAMNVYAQGDLVSAIVLFRHGARAPVAQYTDEKIRAKFPNGLGQLTAEGIQGNRALGRYLEERYVTGTHFLRVPLLQREVYFRSKSNDRCLISGLTVGSLMFSSGVKPAMSAVSMYSYEQGEDLLDHPRGCRYEMSKLRSICNKEPDPHITWPAFEAFVFECLGLKSTLFTEPGSFARAESMINEDKNGIYEGDEEFAKIRDELYTLYQKQDWILQAVLNGIGAAQQAIGETIPEYNALIIFELKKFHNGYGIQVFYKKDTKNVEEDITKAVRRCNSSPCPFEIFIGCCDDYITDNPLDICEKEYA</sequence>
<feature type="compositionally biased region" description="Basic and acidic residues" evidence="11">
    <location>
        <begin position="175"/>
        <end position="185"/>
    </location>
</feature>
<dbReference type="InterPro" id="IPR043158">
    <property type="entry name" value="Wnt_C"/>
</dbReference>
<evidence type="ECO:0000256" key="4">
    <source>
        <dbReference type="ARBA" id="ARBA00022525"/>
    </source>
</evidence>
<reference evidence="13 14" key="1">
    <citation type="submission" date="2023-08" db="EMBL/GenBank/DDBJ databases">
        <title>A Necator americanus chromosomal reference genome.</title>
        <authorList>
            <person name="Ilik V."/>
            <person name="Petrzelkova K.J."/>
            <person name="Pardy F."/>
            <person name="Fuh T."/>
            <person name="Niatou-Singa F.S."/>
            <person name="Gouil Q."/>
            <person name="Baker L."/>
            <person name="Ritchie M.E."/>
            <person name="Jex A.R."/>
            <person name="Gazzola D."/>
            <person name="Li H."/>
            <person name="Toshio Fujiwara R."/>
            <person name="Zhan B."/>
            <person name="Aroian R.V."/>
            <person name="Pafco B."/>
            <person name="Schwarz E.M."/>
        </authorList>
    </citation>
    <scope>NUCLEOTIDE SEQUENCE [LARGE SCALE GENOMIC DNA]</scope>
    <source>
        <strain evidence="13 14">Aroian</strain>
        <tissue evidence="13">Whole animal</tissue>
    </source>
</reference>
<dbReference type="PROSITE" id="PS00246">
    <property type="entry name" value="WNT1"/>
    <property type="match status" value="1"/>
</dbReference>
<protein>
    <recommendedName>
        <fullName evidence="10">Protein Wnt</fullName>
    </recommendedName>
</protein>
<dbReference type="PANTHER" id="PTHR12027:SF77">
    <property type="entry name" value="PROTEIN WNT-5"/>
    <property type="match status" value="1"/>
</dbReference>
<keyword evidence="14" id="KW-1185">Reference proteome</keyword>
<gene>
    <name evidence="13" type="primary">Necator_chrIV.g13311</name>
    <name evidence="13" type="ORF">RB195_000020</name>
</gene>
<dbReference type="Pfam" id="PF00328">
    <property type="entry name" value="His_Phos_2"/>
    <property type="match status" value="1"/>
</dbReference>
<dbReference type="EMBL" id="JAVFWL010000004">
    <property type="protein sequence ID" value="KAK6746497.1"/>
    <property type="molecule type" value="Genomic_DNA"/>
</dbReference>
<organism evidence="13 14">
    <name type="scientific">Necator americanus</name>
    <name type="common">Human hookworm</name>
    <dbReference type="NCBI Taxonomy" id="51031"/>
    <lineage>
        <taxon>Eukaryota</taxon>
        <taxon>Metazoa</taxon>
        <taxon>Ecdysozoa</taxon>
        <taxon>Nematoda</taxon>
        <taxon>Chromadorea</taxon>
        <taxon>Rhabditida</taxon>
        <taxon>Rhabditina</taxon>
        <taxon>Rhabditomorpha</taxon>
        <taxon>Strongyloidea</taxon>
        <taxon>Ancylostomatidae</taxon>
        <taxon>Bunostominae</taxon>
        <taxon>Necator</taxon>
    </lineage>
</organism>
<dbReference type="PROSITE" id="PS00616">
    <property type="entry name" value="HIS_ACID_PHOSPHAT_1"/>
    <property type="match status" value="1"/>
</dbReference>
<evidence type="ECO:0000256" key="7">
    <source>
        <dbReference type="ARBA" id="ARBA00023157"/>
    </source>
</evidence>
<dbReference type="InterPro" id="IPR018161">
    <property type="entry name" value="Wnt_CS"/>
</dbReference>
<dbReference type="CDD" id="cd07061">
    <property type="entry name" value="HP_HAP_like"/>
    <property type="match status" value="1"/>
</dbReference>
<evidence type="ECO:0000256" key="12">
    <source>
        <dbReference type="SAM" id="SignalP"/>
    </source>
</evidence>
<comment type="subcellular location">
    <subcellularLocation>
        <location evidence="1 10">Secreted</location>
        <location evidence="1 10">Extracellular space</location>
        <location evidence="1 10">Extracellular matrix</location>
    </subcellularLocation>
</comment>
<dbReference type="InterPro" id="IPR005817">
    <property type="entry name" value="Wnt"/>
</dbReference>
<keyword evidence="7" id="KW-1015">Disulfide bond</keyword>
<name>A0ABR1D7L2_NECAM</name>
<dbReference type="PANTHER" id="PTHR12027">
    <property type="entry name" value="WNT RELATED"/>
    <property type="match status" value="1"/>
</dbReference>
<accession>A0ABR1D7L2</accession>
<comment type="function">
    <text evidence="10">Ligand for members of the frizzled family of seven transmembrane receptors.</text>
</comment>
<evidence type="ECO:0000256" key="6">
    <source>
        <dbReference type="ARBA" id="ARBA00022687"/>
    </source>
</evidence>